<dbReference type="KEGG" id="hja:BST95_07315"/>
<organism evidence="8 9">
    <name type="scientific">Halioglobus japonicus</name>
    <dbReference type="NCBI Taxonomy" id="930805"/>
    <lineage>
        <taxon>Bacteria</taxon>
        <taxon>Pseudomonadati</taxon>
        <taxon>Pseudomonadota</taxon>
        <taxon>Gammaproteobacteria</taxon>
        <taxon>Cellvibrionales</taxon>
        <taxon>Halieaceae</taxon>
        <taxon>Halioglobus</taxon>
    </lineage>
</organism>
<dbReference type="InterPro" id="IPR006300">
    <property type="entry name" value="FlgB"/>
</dbReference>
<keyword evidence="8" id="KW-0282">Flagellum</keyword>
<accession>A0AAP8SN38</accession>
<keyword evidence="4 6" id="KW-0975">Bacterial flagellum</keyword>
<evidence type="ECO:0000256" key="6">
    <source>
        <dbReference type="PIRNR" id="PIRNR002889"/>
    </source>
</evidence>
<dbReference type="PANTHER" id="PTHR30435:SF12">
    <property type="entry name" value="FLAGELLAR BASAL BODY ROD PROTEIN FLGB"/>
    <property type="match status" value="1"/>
</dbReference>
<gene>
    <name evidence="8" type="primary">flgB</name>
    <name evidence="8" type="ORF">C0029_06360</name>
</gene>
<dbReference type="Pfam" id="PF00460">
    <property type="entry name" value="Flg_bb_rod"/>
    <property type="match status" value="1"/>
</dbReference>
<dbReference type="GO" id="GO:0071973">
    <property type="term" value="P:bacterial-type flagellum-dependent cell motility"/>
    <property type="evidence" value="ECO:0007669"/>
    <property type="project" value="InterPro"/>
</dbReference>
<protein>
    <recommendedName>
        <fullName evidence="3 6">Flagellar basal body rod protein FlgB</fullName>
    </recommendedName>
</protein>
<keyword evidence="8" id="KW-0966">Cell projection</keyword>
<keyword evidence="8" id="KW-0969">Cilium</keyword>
<dbReference type="GO" id="GO:0030694">
    <property type="term" value="C:bacterial-type flagellum basal body, rod"/>
    <property type="evidence" value="ECO:0007669"/>
    <property type="project" value="InterPro"/>
</dbReference>
<comment type="similarity">
    <text evidence="2 6">Belongs to the flagella basal body rod proteins family.</text>
</comment>
<comment type="caution">
    <text evidence="8">The sequence shown here is derived from an EMBL/GenBank/DDBJ whole genome shotgun (WGS) entry which is preliminary data.</text>
</comment>
<evidence type="ECO:0000256" key="5">
    <source>
        <dbReference type="ARBA" id="ARBA00024934"/>
    </source>
</evidence>
<dbReference type="PIRSF" id="PIRSF002889">
    <property type="entry name" value="Rod_FlgB"/>
    <property type="match status" value="1"/>
</dbReference>
<sequence>MYDKLNAMFQFHEQNLGLRHYRQTLLANNIANADTPNYKATDIRFSDALSKATDNSHVSRQFAHPVRQVKGHIALETPVQTSFGNSDLLYRIPSQASIDGNSVDIDQERAEFLDNSVRYQAALTLANSYLKGLRTAMQSE</sequence>
<evidence type="ECO:0000313" key="9">
    <source>
        <dbReference type="Proteomes" id="UP000235162"/>
    </source>
</evidence>
<evidence type="ECO:0000256" key="2">
    <source>
        <dbReference type="ARBA" id="ARBA00009677"/>
    </source>
</evidence>
<name>A0AAP8SN38_9GAMM</name>
<dbReference type="AlphaFoldDB" id="A0AAP8SN38"/>
<dbReference type="PANTHER" id="PTHR30435">
    <property type="entry name" value="FLAGELLAR PROTEIN"/>
    <property type="match status" value="1"/>
</dbReference>
<reference evidence="8 9" key="1">
    <citation type="submission" date="2018-01" db="EMBL/GenBank/DDBJ databases">
        <title>The draft genome sequence of Halioglobus japonicus S1-36.</title>
        <authorList>
            <person name="Du Z.-J."/>
            <person name="Shi M.-J."/>
        </authorList>
    </citation>
    <scope>NUCLEOTIDE SEQUENCE [LARGE SCALE GENOMIC DNA]</scope>
    <source>
        <strain evidence="8 9">S1-36</strain>
    </source>
</reference>
<feature type="domain" description="Flagellar basal body rod protein N-terminal" evidence="7">
    <location>
        <begin position="24"/>
        <end position="39"/>
    </location>
</feature>
<dbReference type="RefSeq" id="WP_084198720.1">
    <property type="nucleotide sequence ID" value="NZ_BMYL01000002.1"/>
</dbReference>
<dbReference type="NCBIfam" id="TIGR01396">
    <property type="entry name" value="FlgB"/>
    <property type="match status" value="1"/>
</dbReference>
<evidence type="ECO:0000259" key="7">
    <source>
        <dbReference type="Pfam" id="PF00460"/>
    </source>
</evidence>
<comment type="function">
    <text evidence="5 6">Structural component of flagellum, the bacterial motility apparatus. Part of the rod structure of flagellar basal body.</text>
</comment>
<dbReference type="EMBL" id="PKUR01000002">
    <property type="protein sequence ID" value="PLW86071.1"/>
    <property type="molecule type" value="Genomic_DNA"/>
</dbReference>
<evidence type="ECO:0000256" key="1">
    <source>
        <dbReference type="ARBA" id="ARBA00004117"/>
    </source>
</evidence>
<proteinExistence type="inferred from homology"/>
<dbReference type="Proteomes" id="UP000235162">
    <property type="component" value="Unassembled WGS sequence"/>
</dbReference>
<evidence type="ECO:0000256" key="4">
    <source>
        <dbReference type="ARBA" id="ARBA00023143"/>
    </source>
</evidence>
<comment type="subcellular location">
    <subcellularLocation>
        <location evidence="1 6">Bacterial flagellum basal body</location>
    </subcellularLocation>
</comment>
<evidence type="ECO:0000256" key="3">
    <source>
        <dbReference type="ARBA" id="ARBA00014376"/>
    </source>
</evidence>
<keyword evidence="9" id="KW-1185">Reference proteome</keyword>
<dbReference type="InterPro" id="IPR001444">
    <property type="entry name" value="Flag_bb_rod_N"/>
</dbReference>
<evidence type="ECO:0000313" key="8">
    <source>
        <dbReference type="EMBL" id="PLW86071.1"/>
    </source>
</evidence>
<comment type="subunit">
    <text evidence="6">The basal body constitutes a major portion of the flagellar organelle and consists of a number of rings mounted on a central rod.</text>
</comment>